<protein>
    <submittedName>
        <fullName evidence="1">Uncharacterized protein</fullName>
    </submittedName>
</protein>
<comment type="caution">
    <text evidence="1">The sequence shown here is derived from an EMBL/GenBank/DDBJ whole genome shotgun (WGS) entry which is preliminary data.</text>
</comment>
<gene>
    <name evidence="1" type="ORF">DFP86_106203</name>
</gene>
<keyword evidence="2" id="KW-1185">Reference proteome</keyword>
<evidence type="ECO:0000313" key="2">
    <source>
        <dbReference type="Proteomes" id="UP000295611"/>
    </source>
</evidence>
<evidence type="ECO:0000313" key="1">
    <source>
        <dbReference type="EMBL" id="TDR80060.1"/>
    </source>
</evidence>
<sequence>MNVNNEDFLEIDDVIELAAEDLEMIYGGTNRSKQ</sequence>
<name>A0A4R7B5V4_9NEIS</name>
<proteinExistence type="predicted"/>
<dbReference type="EMBL" id="SNZP01000006">
    <property type="protein sequence ID" value="TDR80060.1"/>
    <property type="molecule type" value="Genomic_DNA"/>
</dbReference>
<accession>A0A4R7B5V4</accession>
<dbReference type="Proteomes" id="UP000295611">
    <property type="component" value="Unassembled WGS sequence"/>
</dbReference>
<reference evidence="1 2" key="1">
    <citation type="submission" date="2019-03" db="EMBL/GenBank/DDBJ databases">
        <title>Genomic Encyclopedia of Type Strains, Phase III (KMG-III): the genomes of soil and plant-associated and newly described type strains.</title>
        <authorList>
            <person name="Whitman W."/>
        </authorList>
    </citation>
    <scope>NUCLEOTIDE SEQUENCE [LARGE SCALE GENOMIC DNA]</scope>
    <source>
        <strain evidence="1 2">CECT 8976</strain>
    </source>
</reference>
<dbReference type="AlphaFoldDB" id="A0A4R7B5V4"/>
<organism evidence="1 2">
    <name type="scientific">Paludibacterium purpuratum</name>
    <dbReference type="NCBI Taxonomy" id="1144873"/>
    <lineage>
        <taxon>Bacteria</taxon>
        <taxon>Pseudomonadati</taxon>
        <taxon>Pseudomonadota</taxon>
        <taxon>Betaproteobacteria</taxon>
        <taxon>Neisseriales</taxon>
        <taxon>Chromobacteriaceae</taxon>
        <taxon>Paludibacterium</taxon>
    </lineage>
</organism>